<name>A0A397UK54_9GLOM</name>
<protein>
    <recommendedName>
        <fullName evidence="3">RRM domain-containing protein</fullName>
    </recommendedName>
</protein>
<dbReference type="GO" id="GO:0003676">
    <property type="term" value="F:nucleic acid binding"/>
    <property type="evidence" value="ECO:0007669"/>
    <property type="project" value="InterPro"/>
</dbReference>
<dbReference type="SUPFAM" id="SSF54928">
    <property type="entry name" value="RNA-binding domain, RBD"/>
    <property type="match status" value="1"/>
</dbReference>
<reference evidence="1 2" key="1">
    <citation type="submission" date="2018-06" db="EMBL/GenBank/DDBJ databases">
        <title>Comparative genomics reveals the genomic features of Rhizophagus irregularis, R. cerebriforme, R. diaphanum and Gigaspora rosea, and their symbiotic lifestyle signature.</title>
        <authorList>
            <person name="Morin E."/>
            <person name="San Clemente H."/>
            <person name="Chen E.C.H."/>
            <person name="De La Providencia I."/>
            <person name="Hainaut M."/>
            <person name="Kuo A."/>
            <person name="Kohler A."/>
            <person name="Murat C."/>
            <person name="Tang N."/>
            <person name="Roy S."/>
            <person name="Loubradou J."/>
            <person name="Henrissat B."/>
            <person name="Grigoriev I.V."/>
            <person name="Corradi N."/>
            <person name="Roux C."/>
            <person name="Martin F.M."/>
        </authorList>
    </citation>
    <scope>NUCLEOTIDE SEQUENCE [LARGE SCALE GENOMIC DNA]</scope>
    <source>
        <strain evidence="1 2">DAOM 194757</strain>
    </source>
</reference>
<dbReference type="OrthoDB" id="21643at2759"/>
<dbReference type="InterPro" id="IPR035979">
    <property type="entry name" value="RBD_domain_sf"/>
</dbReference>
<dbReference type="Proteomes" id="UP000266673">
    <property type="component" value="Unassembled WGS sequence"/>
</dbReference>
<keyword evidence="2" id="KW-1185">Reference proteome</keyword>
<evidence type="ECO:0000313" key="1">
    <source>
        <dbReference type="EMBL" id="RIB10620.1"/>
    </source>
</evidence>
<evidence type="ECO:0000313" key="2">
    <source>
        <dbReference type="Proteomes" id="UP000266673"/>
    </source>
</evidence>
<dbReference type="AlphaFoldDB" id="A0A397UK54"/>
<gene>
    <name evidence="1" type="ORF">C2G38_2043353</name>
</gene>
<accession>A0A397UK54</accession>
<proteinExistence type="predicted"/>
<evidence type="ECO:0008006" key="3">
    <source>
        <dbReference type="Google" id="ProtNLM"/>
    </source>
</evidence>
<sequence>MWCSLFSDLAFTLGDCRGFAYIAIESTADNWKKCMSFFNGAKWKGMILKIQDAKPNYKQRHRNKDTMFAKDMNLVTDNNIDGRKKSKNHIIFSDNDLAPEVSDNFNLFDSDEEYNNNEKPTLGTEKII</sequence>
<organism evidence="1 2">
    <name type="scientific">Gigaspora rosea</name>
    <dbReference type="NCBI Taxonomy" id="44941"/>
    <lineage>
        <taxon>Eukaryota</taxon>
        <taxon>Fungi</taxon>
        <taxon>Fungi incertae sedis</taxon>
        <taxon>Mucoromycota</taxon>
        <taxon>Glomeromycotina</taxon>
        <taxon>Glomeromycetes</taxon>
        <taxon>Diversisporales</taxon>
        <taxon>Gigasporaceae</taxon>
        <taxon>Gigaspora</taxon>
    </lineage>
</organism>
<dbReference type="STRING" id="44941.A0A397UK54"/>
<comment type="caution">
    <text evidence="1">The sequence shown here is derived from an EMBL/GenBank/DDBJ whole genome shotgun (WGS) entry which is preliminary data.</text>
</comment>
<dbReference type="EMBL" id="QKWP01001228">
    <property type="protein sequence ID" value="RIB10620.1"/>
    <property type="molecule type" value="Genomic_DNA"/>
</dbReference>